<accession>A0AAW2F3X5</accession>
<protein>
    <submittedName>
        <fullName evidence="1">Uncharacterized protein</fullName>
    </submittedName>
</protein>
<proteinExistence type="predicted"/>
<name>A0AAW2F3X5_9HYME</name>
<comment type="caution">
    <text evidence="1">The sequence shown here is derived from an EMBL/GenBank/DDBJ whole genome shotgun (WGS) entry which is preliminary data.</text>
</comment>
<reference evidence="1 2" key="1">
    <citation type="submission" date="2023-03" db="EMBL/GenBank/DDBJ databases">
        <title>High recombination rates correlate with genetic variation in Cardiocondyla obscurior ants.</title>
        <authorList>
            <person name="Errbii M."/>
        </authorList>
    </citation>
    <scope>NUCLEOTIDE SEQUENCE [LARGE SCALE GENOMIC DNA]</scope>
    <source>
        <strain evidence="1">Alpha-2009</strain>
        <tissue evidence="1">Whole body</tissue>
    </source>
</reference>
<organism evidence="1 2">
    <name type="scientific">Cardiocondyla obscurior</name>
    <dbReference type="NCBI Taxonomy" id="286306"/>
    <lineage>
        <taxon>Eukaryota</taxon>
        <taxon>Metazoa</taxon>
        <taxon>Ecdysozoa</taxon>
        <taxon>Arthropoda</taxon>
        <taxon>Hexapoda</taxon>
        <taxon>Insecta</taxon>
        <taxon>Pterygota</taxon>
        <taxon>Neoptera</taxon>
        <taxon>Endopterygota</taxon>
        <taxon>Hymenoptera</taxon>
        <taxon>Apocrita</taxon>
        <taxon>Aculeata</taxon>
        <taxon>Formicoidea</taxon>
        <taxon>Formicidae</taxon>
        <taxon>Myrmicinae</taxon>
        <taxon>Cardiocondyla</taxon>
    </lineage>
</organism>
<dbReference type="AlphaFoldDB" id="A0AAW2F3X5"/>
<evidence type="ECO:0000313" key="1">
    <source>
        <dbReference type="EMBL" id="KAL0109201.1"/>
    </source>
</evidence>
<gene>
    <name evidence="1" type="ORF">PUN28_014353</name>
</gene>
<dbReference type="EMBL" id="JADYXP020000015">
    <property type="protein sequence ID" value="KAL0109201.1"/>
    <property type="molecule type" value="Genomic_DNA"/>
</dbReference>
<evidence type="ECO:0000313" key="2">
    <source>
        <dbReference type="Proteomes" id="UP001430953"/>
    </source>
</evidence>
<keyword evidence="2" id="KW-1185">Reference proteome</keyword>
<sequence length="101" mass="11774">MHGASVDRARWYHSGQRYPSRLYFRSTSGYSPIRYSESVASRTMVCLINLPVSRYYLRSYATTFPSRYKELSQAIAITQRNSSLTFISSLYNRHFTVVKSQ</sequence>
<dbReference type="Proteomes" id="UP001430953">
    <property type="component" value="Unassembled WGS sequence"/>
</dbReference>